<dbReference type="Pfam" id="PF12937">
    <property type="entry name" value="F-box-like"/>
    <property type="match status" value="1"/>
</dbReference>
<dbReference type="VEuPathDB" id="VectorBase:MDOA007441"/>
<dbReference type="AlphaFoldDB" id="A0A1I8MQM6"/>
<dbReference type="RefSeq" id="XP_005184599.1">
    <property type="nucleotide sequence ID" value="XM_005184542.3"/>
</dbReference>
<dbReference type="PROSITE" id="PS50181">
    <property type="entry name" value="FBOX"/>
    <property type="match status" value="1"/>
</dbReference>
<evidence type="ECO:0000259" key="2">
    <source>
        <dbReference type="PROSITE" id="PS50181"/>
    </source>
</evidence>
<sequence length="659" mass="74301">MDSCQTRDEQEDTPITLHTRTTNGNKRKRRCSQISNEDDQTPYKKTTPNEDNVDKQSVESKIPLINASAENNEDDATNKSNSTTYYDEDQFSLEHFCDELLYEVFKFLDTWSLMTLMNVSKRFQKFVLDKRLWEDIDLSQEPLPLGILEDMLERSHEKTRSIKLRGPSPSQHIEGEIQHFNITLRNSLTTRCTKLLTLELFGVTLDFNLLTFSDFPKTLKRLVLNNCHVRVDPSKSIFTGVDAILTNLDELAIEKNSWFDPYYVMPISKLPALRYLSLKGCSQMQEFIPYGSIAGRHGFKQLEVLDLSNTPLNDSDLQCFNAVETLKEIYLQCPESDETQTVSTSSSKRIPISNGTSITKTTLEEQEPSTSSKAPVTNKDLDDSPSTSSSSSNSSLSSGTDVETSSPQSSNRNSQSDTNVSSVSNNASANVIPIVGSNAPTVSRFLPRPDHIICLDLRNRTSPNAVHININVRDRSNFRHLIMPGQQPGNQQQQQNQQSPPPAFEQMIRHNLFWDIINPLGRVTGGGGPDRLFGEENEMEFGAGNHDPFSILSRRPIQRGSISDRGVCCFGRTRQPVHHGVIWIRFNNRPSENRFERFSVRDYKYVTDVSLQHLVQCSPNLVFLDVSGTSVTLDGIKRFKELKPECKLVAEHIAGASVL</sequence>
<gene>
    <name evidence="3" type="primary">101898883</name>
    <name evidence="5" type="synonym">LOC101898883</name>
</gene>
<dbReference type="Gene3D" id="1.20.1280.50">
    <property type="match status" value="1"/>
</dbReference>
<dbReference type="eggNOG" id="ENOG502S2NJ">
    <property type="taxonomic scope" value="Eukaryota"/>
</dbReference>
<evidence type="ECO:0000313" key="5">
    <source>
        <dbReference type="RefSeq" id="XP_005184599.1"/>
    </source>
</evidence>
<dbReference type="InterPro" id="IPR036047">
    <property type="entry name" value="F-box-like_dom_sf"/>
</dbReference>
<evidence type="ECO:0000313" key="4">
    <source>
        <dbReference type="Proteomes" id="UP001652621"/>
    </source>
</evidence>
<dbReference type="Proteomes" id="UP001652621">
    <property type="component" value="Unplaced"/>
</dbReference>
<name>A0A1I8MQM6_MUSDO</name>
<dbReference type="EnsemblMetazoa" id="MDOA007441-RA">
    <property type="protein sequence ID" value="MDOA007441-PA"/>
    <property type="gene ID" value="MDOA007441"/>
</dbReference>
<dbReference type="SUPFAM" id="SSF52047">
    <property type="entry name" value="RNI-like"/>
    <property type="match status" value="1"/>
</dbReference>
<feature type="compositionally biased region" description="Low complexity" evidence="1">
    <location>
        <begin position="484"/>
        <end position="498"/>
    </location>
</feature>
<keyword evidence="4" id="KW-1185">Reference proteome</keyword>
<dbReference type="KEGG" id="mde:101898883"/>
<dbReference type="GeneID" id="101898883"/>
<feature type="domain" description="F-box" evidence="2">
    <location>
        <begin position="90"/>
        <end position="136"/>
    </location>
</feature>
<feature type="compositionally biased region" description="Low complexity" evidence="1">
    <location>
        <begin position="405"/>
        <end position="423"/>
    </location>
</feature>
<proteinExistence type="predicted"/>
<organism evidence="3">
    <name type="scientific">Musca domestica</name>
    <name type="common">House fly</name>
    <dbReference type="NCBI Taxonomy" id="7370"/>
    <lineage>
        <taxon>Eukaryota</taxon>
        <taxon>Metazoa</taxon>
        <taxon>Ecdysozoa</taxon>
        <taxon>Arthropoda</taxon>
        <taxon>Hexapoda</taxon>
        <taxon>Insecta</taxon>
        <taxon>Pterygota</taxon>
        <taxon>Neoptera</taxon>
        <taxon>Endopterygota</taxon>
        <taxon>Diptera</taxon>
        <taxon>Brachycera</taxon>
        <taxon>Muscomorpha</taxon>
        <taxon>Muscoidea</taxon>
        <taxon>Muscidae</taxon>
        <taxon>Musca</taxon>
    </lineage>
</organism>
<dbReference type="Gene3D" id="3.80.10.10">
    <property type="entry name" value="Ribonuclease Inhibitor"/>
    <property type="match status" value="1"/>
</dbReference>
<protein>
    <submittedName>
        <fullName evidence="5">Uncharacterized protein LOC101898883</fullName>
    </submittedName>
</protein>
<reference evidence="3" key="1">
    <citation type="submission" date="2020-05" db="UniProtKB">
        <authorList>
            <consortium name="EnsemblMetazoa"/>
        </authorList>
    </citation>
    <scope>IDENTIFICATION</scope>
    <source>
        <strain evidence="3">Aabys</strain>
    </source>
</reference>
<evidence type="ECO:0000313" key="3">
    <source>
        <dbReference type="EnsemblMetazoa" id="MDOA007441-PA"/>
    </source>
</evidence>
<dbReference type="OrthoDB" id="9856535at2759"/>
<dbReference type="InterPro" id="IPR032675">
    <property type="entry name" value="LRR_dom_sf"/>
</dbReference>
<feature type="compositionally biased region" description="Polar residues" evidence="1">
    <location>
        <begin position="339"/>
        <end position="361"/>
    </location>
</feature>
<evidence type="ECO:0000256" key="1">
    <source>
        <dbReference type="SAM" id="MobiDB-lite"/>
    </source>
</evidence>
<reference evidence="5" key="2">
    <citation type="submission" date="2025-04" db="UniProtKB">
        <authorList>
            <consortium name="RefSeq"/>
        </authorList>
    </citation>
    <scope>IDENTIFICATION</scope>
    <source>
        <strain evidence="5">Aabys</strain>
    </source>
</reference>
<accession>A0A1I8MQM6</accession>
<feature type="compositionally biased region" description="Low complexity" evidence="1">
    <location>
        <begin position="384"/>
        <end position="398"/>
    </location>
</feature>
<dbReference type="InterPro" id="IPR001810">
    <property type="entry name" value="F-box_dom"/>
</dbReference>
<feature type="region of interest" description="Disordered" evidence="1">
    <location>
        <begin position="335"/>
        <end position="423"/>
    </location>
</feature>
<dbReference type="STRING" id="7370.A0A1I8MQM6"/>
<feature type="region of interest" description="Disordered" evidence="1">
    <location>
        <begin position="1"/>
        <end position="58"/>
    </location>
</feature>
<dbReference type="SUPFAM" id="SSF81383">
    <property type="entry name" value="F-box domain"/>
    <property type="match status" value="1"/>
</dbReference>
<dbReference type="VEuPathDB" id="VectorBase:MDOMA2_015043"/>
<feature type="region of interest" description="Disordered" evidence="1">
    <location>
        <begin position="481"/>
        <end position="502"/>
    </location>
</feature>
<dbReference type="SMART" id="SM00256">
    <property type="entry name" value="FBOX"/>
    <property type="match status" value="1"/>
</dbReference>